<accession>A0A0C3AFH9</accession>
<dbReference type="HOGENOM" id="CLU_1587476_0_0_1"/>
<gene>
    <name evidence="2" type="ORF">SCLCIDRAFT_736026</name>
</gene>
<feature type="compositionally biased region" description="Basic and acidic residues" evidence="1">
    <location>
        <begin position="48"/>
        <end position="61"/>
    </location>
</feature>
<keyword evidence="3" id="KW-1185">Reference proteome</keyword>
<evidence type="ECO:0000313" key="2">
    <source>
        <dbReference type="EMBL" id="KIM63672.1"/>
    </source>
</evidence>
<reference evidence="2 3" key="1">
    <citation type="submission" date="2014-04" db="EMBL/GenBank/DDBJ databases">
        <authorList>
            <consortium name="DOE Joint Genome Institute"/>
            <person name="Kuo A."/>
            <person name="Kohler A."/>
            <person name="Nagy L.G."/>
            <person name="Floudas D."/>
            <person name="Copeland A."/>
            <person name="Barry K.W."/>
            <person name="Cichocki N."/>
            <person name="Veneault-Fourrey C."/>
            <person name="LaButti K."/>
            <person name="Lindquist E.A."/>
            <person name="Lipzen A."/>
            <person name="Lundell T."/>
            <person name="Morin E."/>
            <person name="Murat C."/>
            <person name="Sun H."/>
            <person name="Tunlid A."/>
            <person name="Henrissat B."/>
            <person name="Grigoriev I.V."/>
            <person name="Hibbett D.S."/>
            <person name="Martin F."/>
            <person name="Nordberg H.P."/>
            <person name="Cantor M.N."/>
            <person name="Hua S.X."/>
        </authorList>
    </citation>
    <scope>NUCLEOTIDE SEQUENCE [LARGE SCALE GENOMIC DNA]</scope>
    <source>
        <strain evidence="2 3">Foug A</strain>
    </source>
</reference>
<protein>
    <submittedName>
        <fullName evidence="2">Uncharacterized protein</fullName>
    </submittedName>
</protein>
<name>A0A0C3AFH9_9AGAM</name>
<feature type="compositionally biased region" description="Basic and acidic residues" evidence="1">
    <location>
        <begin position="77"/>
        <end position="89"/>
    </location>
</feature>
<feature type="compositionally biased region" description="Low complexity" evidence="1">
    <location>
        <begin position="38"/>
        <end position="47"/>
    </location>
</feature>
<dbReference type="AlphaFoldDB" id="A0A0C3AFH9"/>
<evidence type="ECO:0000313" key="3">
    <source>
        <dbReference type="Proteomes" id="UP000053989"/>
    </source>
</evidence>
<feature type="region of interest" description="Disordered" evidence="1">
    <location>
        <begin position="32"/>
        <end position="103"/>
    </location>
</feature>
<proteinExistence type="predicted"/>
<dbReference type="InParanoid" id="A0A0C3AFH9"/>
<organism evidence="2 3">
    <name type="scientific">Scleroderma citrinum Foug A</name>
    <dbReference type="NCBI Taxonomy" id="1036808"/>
    <lineage>
        <taxon>Eukaryota</taxon>
        <taxon>Fungi</taxon>
        <taxon>Dikarya</taxon>
        <taxon>Basidiomycota</taxon>
        <taxon>Agaricomycotina</taxon>
        <taxon>Agaricomycetes</taxon>
        <taxon>Agaricomycetidae</taxon>
        <taxon>Boletales</taxon>
        <taxon>Sclerodermatineae</taxon>
        <taxon>Sclerodermataceae</taxon>
        <taxon>Scleroderma</taxon>
    </lineage>
</organism>
<dbReference type="Proteomes" id="UP000053989">
    <property type="component" value="Unassembled WGS sequence"/>
</dbReference>
<reference evidence="3" key="2">
    <citation type="submission" date="2015-01" db="EMBL/GenBank/DDBJ databases">
        <title>Evolutionary Origins and Diversification of the Mycorrhizal Mutualists.</title>
        <authorList>
            <consortium name="DOE Joint Genome Institute"/>
            <consortium name="Mycorrhizal Genomics Consortium"/>
            <person name="Kohler A."/>
            <person name="Kuo A."/>
            <person name="Nagy L.G."/>
            <person name="Floudas D."/>
            <person name="Copeland A."/>
            <person name="Barry K.W."/>
            <person name="Cichocki N."/>
            <person name="Veneault-Fourrey C."/>
            <person name="LaButti K."/>
            <person name="Lindquist E.A."/>
            <person name="Lipzen A."/>
            <person name="Lundell T."/>
            <person name="Morin E."/>
            <person name="Murat C."/>
            <person name="Riley R."/>
            <person name="Ohm R."/>
            <person name="Sun H."/>
            <person name="Tunlid A."/>
            <person name="Henrissat B."/>
            <person name="Grigoriev I.V."/>
            <person name="Hibbett D.S."/>
            <person name="Martin F."/>
        </authorList>
    </citation>
    <scope>NUCLEOTIDE SEQUENCE [LARGE SCALE GENOMIC DNA]</scope>
    <source>
        <strain evidence="3">Foug A</strain>
    </source>
</reference>
<evidence type="ECO:0000256" key="1">
    <source>
        <dbReference type="SAM" id="MobiDB-lite"/>
    </source>
</evidence>
<sequence length="168" mass="18613">MMSANVARSLGAFSAPNLSAVNITPVRRSRDLVRPRISSKSKSTSMSEAKEVEARVVDRHSASGALGGMSERTTTQESKETRTKKKEGYWQKSRRQRQIHTVNPDPACPISLEWVKVELDGYSYAECRSGYASCVRQCGGRTTGRIERAVTVDDCQRMTCEQPSKPSP</sequence>
<dbReference type="EMBL" id="KN822033">
    <property type="protein sequence ID" value="KIM63672.1"/>
    <property type="molecule type" value="Genomic_DNA"/>
</dbReference>